<sequence length="437" mass="50189">MARKRERRVPADLNRDRHRTEPADPEERRRRTTASDRQLDRKLIVIFFSSLVLLPIFSLLVYRNIHAPQTTDKVLSVYERSLVKPNVNYQEILAEHSTFLENTSHRHYSYPVLAYITPWNSRGYELAKRFISKITHVSPVWYDLKSEGTKLVLEGRHNADKGWMSELRMNGHALVLPRFVLEAFPQEFLRKKKQRDKAIDLIVTECREMGYDGIVIESWSRWAAYGVLHDPGMRTQALQFIKQLGDALHAVTSERKPEHHLQLVFVIGPPHSSNLQAHDFGPKDLQTLSSTVDGFSLMTYDFSGPQNPGPNAPLKWIRSTLQMLLHTTGSDPSVAYKILLGINFYGNDFMLSKGGGGGAIIGKEYLSLLEKQKPVLQWEENSAEHVFVYFDEKKVKHAVFYPSLMSISKRLEEARKWGVGISIWEIGQGLDYFLDLL</sequence>
<dbReference type="EMBL" id="JAMYWD010000012">
    <property type="protein sequence ID" value="KAJ4953470.1"/>
    <property type="molecule type" value="Genomic_DNA"/>
</dbReference>
<organism evidence="11 12">
    <name type="scientific">Protea cynaroides</name>
    <dbReference type="NCBI Taxonomy" id="273540"/>
    <lineage>
        <taxon>Eukaryota</taxon>
        <taxon>Viridiplantae</taxon>
        <taxon>Streptophyta</taxon>
        <taxon>Embryophyta</taxon>
        <taxon>Tracheophyta</taxon>
        <taxon>Spermatophyta</taxon>
        <taxon>Magnoliopsida</taxon>
        <taxon>Proteales</taxon>
        <taxon>Proteaceae</taxon>
        <taxon>Protea</taxon>
    </lineage>
</organism>
<keyword evidence="5" id="KW-0732">Signal</keyword>
<dbReference type="FunFam" id="3.10.50.10:FF:000002">
    <property type="entry name" value="Chitinase domain-containing protein 1"/>
    <property type="match status" value="1"/>
</dbReference>
<dbReference type="Pfam" id="PF00704">
    <property type="entry name" value="Glyco_hydro_18"/>
    <property type="match status" value="1"/>
</dbReference>
<dbReference type="InterPro" id="IPR017853">
    <property type="entry name" value="GH"/>
</dbReference>
<dbReference type="CDD" id="cd02876">
    <property type="entry name" value="GH18_SI-CLP"/>
    <property type="match status" value="1"/>
</dbReference>
<dbReference type="AlphaFoldDB" id="A0A9Q0GVW7"/>
<evidence type="ECO:0000256" key="1">
    <source>
        <dbReference type="ARBA" id="ARBA00004371"/>
    </source>
</evidence>
<dbReference type="PANTHER" id="PTHR46066">
    <property type="entry name" value="CHITINASE DOMAIN-CONTAINING PROTEIN 1 FAMILY MEMBER"/>
    <property type="match status" value="1"/>
</dbReference>
<dbReference type="PROSITE" id="PS51910">
    <property type="entry name" value="GH18_2"/>
    <property type="match status" value="1"/>
</dbReference>
<dbReference type="OrthoDB" id="10254444at2759"/>
<evidence type="ECO:0000256" key="7">
    <source>
        <dbReference type="ARBA" id="ARBA00040976"/>
    </source>
</evidence>
<accession>A0A9Q0GVW7</accession>
<keyword evidence="12" id="KW-1185">Reference proteome</keyword>
<evidence type="ECO:0000256" key="9">
    <source>
        <dbReference type="SAM" id="Phobius"/>
    </source>
</evidence>
<evidence type="ECO:0000256" key="3">
    <source>
        <dbReference type="ARBA" id="ARBA00009336"/>
    </source>
</evidence>
<dbReference type="GO" id="GO:0005975">
    <property type="term" value="P:carbohydrate metabolic process"/>
    <property type="evidence" value="ECO:0007669"/>
    <property type="project" value="InterPro"/>
</dbReference>
<dbReference type="GO" id="GO:0005764">
    <property type="term" value="C:lysosome"/>
    <property type="evidence" value="ECO:0007669"/>
    <property type="project" value="UniProtKB-SubCell"/>
</dbReference>
<evidence type="ECO:0000259" key="10">
    <source>
        <dbReference type="PROSITE" id="PS51910"/>
    </source>
</evidence>
<evidence type="ECO:0000256" key="2">
    <source>
        <dbReference type="ARBA" id="ARBA00004613"/>
    </source>
</evidence>
<dbReference type="SMART" id="SM00636">
    <property type="entry name" value="Glyco_18"/>
    <property type="match status" value="1"/>
</dbReference>
<dbReference type="GO" id="GO:0005576">
    <property type="term" value="C:extracellular region"/>
    <property type="evidence" value="ECO:0007669"/>
    <property type="project" value="UniProtKB-SubCell"/>
</dbReference>
<dbReference type="GO" id="GO:0012505">
    <property type="term" value="C:endomembrane system"/>
    <property type="evidence" value="ECO:0007669"/>
    <property type="project" value="TreeGrafter"/>
</dbReference>
<keyword evidence="4" id="KW-0964">Secreted</keyword>
<comment type="caution">
    <text evidence="11">The sequence shown here is derived from an EMBL/GenBank/DDBJ whole genome shotgun (WGS) entry which is preliminary data.</text>
</comment>
<dbReference type="Gene3D" id="3.20.20.80">
    <property type="entry name" value="Glycosidases"/>
    <property type="match status" value="1"/>
</dbReference>
<reference evidence="11" key="1">
    <citation type="journal article" date="2023" name="Plant J.">
        <title>The genome of the king protea, Protea cynaroides.</title>
        <authorList>
            <person name="Chang J."/>
            <person name="Duong T.A."/>
            <person name="Schoeman C."/>
            <person name="Ma X."/>
            <person name="Roodt D."/>
            <person name="Barker N."/>
            <person name="Li Z."/>
            <person name="Van de Peer Y."/>
            <person name="Mizrachi E."/>
        </authorList>
    </citation>
    <scope>NUCLEOTIDE SEQUENCE</scope>
    <source>
        <tissue evidence="11">Young leaves</tissue>
    </source>
</reference>
<proteinExistence type="inferred from homology"/>
<dbReference type="PANTHER" id="PTHR46066:SF2">
    <property type="entry name" value="CHITINASE DOMAIN-CONTAINING PROTEIN 1"/>
    <property type="match status" value="1"/>
</dbReference>
<comment type="subcellular location">
    <subcellularLocation>
        <location evidence="1">Lysosome</location>
    </subcellularLocation>
    <subcellularLocation>
        <location evidence="2">Secreted</location>
    </subcellularLocation>
</comment>
<keyword evidence="9" id="KW-1133">Transmembrane helix</keyword>
<feature type="compositionally biased region" description="Basic and acidic residues" evidence="8">
    <location>
        <begin position="8"/>
        <end position="34"/>
    </location>
</feature>
<evidence type="ECO:0000313" key="12">
    <source>
        <dbReference type="Proteomes" id="UP001141806"/>
    </source>
</evidence>
<protein>
    <recommendedName>
        <fullName evidence="7">Chitinase domain-containing protein 1</fullName>
    </recommendedName>
</protein>
<feature type="domain" description="GH18" evidence="10">
    <location>
        <begin position="110"/>
        <end position="437"/>
    </location>
</feature>
<keyword evidence="9" id="KW-0812">Transmembrane</keyword>
<dbReference type="SUPFAM" id="SSF51445">
    <property type="entry name" value="(Trans)glycosidases"/>
    <property type="match status" value="1"/>
</dbReference>
<dbReference type="GO" id="GO:0070492">
    <property type="term" value="F:oligosaccharide binding"/>
    <property type="evidence" value="ECO:0007669"/>
    <property type="project" value="TreeGrafter"/>
</dbReference>
<dbReference type="Gene3D" id="3.10.50.10">
    <property type="match status" value="1"/>
</dbReference>
<name>A0A9Q0GVW7_9MAGN</name>
<evidence type="ECO:0000256" key="6">
    <source>
        <dbReference type="ARBA" id="ARBA00023228"/>
    </source>
</evidence>
<feature type="transmembrane region" description="Helical" evidence="9">
    <location>
        <begin position="43"/>
        <end position="62"/>
    </location>
</feature>
<evidence type="ECO:0000256" key="8">
    <source>
        <dbReference type="SAM" id="MobiDB-lite"/>
    </source>
</evidence>
<feature type="region of interest" description="Disordered" evidence="8">
    <location>
        <begin position="1"/>
        <end position="34"/>
    </location>
</feature>
<keyword evidence="9" id="KW-0472">Membrane</keyword>
<evidence type="ECO:0000256" key="5">
    <source>
        <dbReference type="ARBA" id="ARBA00022729"/>
    </source>
</evidence>
<dbReference type="InterPro" id="IPR011583">
    <property type="entry name" value="Chitinase_II/V-like_cat"/>
</dbReference>
<evidence type="ECO:0000313" key="11">
    <source>
        <dbReference type="EMBL" id="KAJ4953470.1"/>
    </source>
</evidence>
<gene>
    <name evidence="11" type="ORF">NE237_030302</name>
</gene>
<dbReference type="FunFam" id="3.20.20.80:FF:000028">
    <property type="entry name" value="Chitinase domain-containing protein 1"/>
    <property type="match status" value="1"/>
</dbReference>
<comment type="similarity">
    <text evidence="3">Belongs to the glycosyl hydrolase 18 family.</text>
</comment>
<keyword evidence="6" id="KW-0458">Lysosome</keyword>
<dbReference type="InterPro" id="IPR001223">
    <property type="entry name" value="Glyco_hydro18_cat"/>
</dbReference>
<dbReference type="GO" id="GO:0008061">
    <property type="term" value="F:chitin binding"/>
    <property type="evidence" value="ECO:0007669"/>
    <property type="project" value="InterPro"/>
</dbReference>
<dbReference type="Proteomes" id="UP001141806">
    <property type="component" value="Unassembled WGS sequence"/>
</dbReference>
<dbReference type="InterPro" id="IPR029070">
    <property type="entry name" value="Chitinase_insertion_sf"/>
</dbReference>
<evidence type="ECO:0000256" key="4">
    <source>
        <dbReference type="ARBA" id="ARBA00022525"/>
    </source>
</evidence>